<keyword evidence="2" id="KW-1185">Reference proteome</keyword>
<gene>
    <name evidence="1" type="ORF">RPERSI_LOCUS8123</name>
</gene>
<dbReference type="EMBL" id="CAJVQC010014446">
    <property type="protein sequence ID" value="CAG8657268.1"/>
    <property type="molecule type" value="Genomic_DNA"/>
</dbReference>
<name>A0ACA9NLF8_9GLOM</name>
<evidence type="ECO:0000313" key="1">
    <source>
        <dbReference type="EMBL" id="CAG8657268.1"/>
    </source>
</evidence>
<sequence length="173" mass="18646">MNKLSILVFIITVITYVHAVAVDVNKLYTRDSGDPIIATVESEKVFCSFLPRGPGIEIGASESDAIAFCSVPTVNAPNAAVFPKDLIRTMYFAQRDDYVQITGTINSNVYVVSTDPGGQYDPFAPQGASCHGYDTFVNLVEPNVDGSGIGHFCIRCCNGPDAKDNCPRGRSED</sequence>
<accession>A0ACA9NLF8</accession>
<reference evidence="1" key="1">
    <citation type="submission" date="2021-06" db="EMBL/GenBank/DDBJ databases">
        <authorList>
            <person name="Kallberg Y."/>
            <person name="Tangrot J."/>
            <person name="Rosling A."/>
        </authorList>
    </citation>
    <scope>NUCLEOTIDE SEQUENCE</scope>
    <source>
        <strain evidence="1">MA461A</strain>
    </source>
</reference>
<evidence type="ECO:0000313" key="2">
    <source>
        <dbReference type="Proteomes" id="UP000789920"/>
    </source>
</evidence>
<organism evidence="1 2">
    <name type="scientific">Racocetra persica</name>
    <dbReference type="NCBI Taxonomy" id="160502"/>
    <lineage>
        <taxon>Eukaryota</taxon>
        <taxon>Fungi</taxon>
        <taxon>Fungi incertae sedis</taxon>
        <taxon>Mucoromycota</taxon>
        <taxon>Glomeromycotina</taxon>
        <taxon>Glomeromycetes</taxon>
        <taxon>Diversisporales</taxon>
        <taxon>Gigasporaceae</taxon>
        <taxon>Racocetra</taxon>
    </lineage>
</organism>
<dbReference type="Proteomes" id="UP000789920">
    <property type="component" value="Unassembled WGS sequence"/>
</dbReference>
<comment type="caution">
    <text evidence="1">The sequence shown here is derived from an EMBL/GenBank/DDBJ whole genome shotgun (WGS) entry which is preliminary data.</text>
</comment>
<feature type="non-terminal residue" evidence="1">
    <location>
        <position position="173"/>
    </location>
</feature>
<proteinExistence type="predicted"/>
<protein>
    <submittedName>
        <fullName evidence="1">10528_t:CDS:1</fullName>
    </submittedName>
</protein>